<reference evidence="1 2" key="1">
    <citation type="journal article" date="2021" name="Elife">
        <title>Chloroplast acquisition without the gene transfer in kleptoplastic sea slugs, Plakobranchus ocellatus.</title>
        <authorList>
            <person name="Maeda T."/>
            <person name="Takahashi S."/>
            <person name="Yoshida T."/>
            <person name="Shimamura S."/>
            <person name="Takaki Y."/>
            <person name="Nagai Y."/>
            <person name="Toyoda A."/>
            <person name="Suzuki Y."/>
            <person name="Arimoto A."/>
            <person name="Ishii H."/>
            <person name="Satoh N."/>
            <person name="Nishiyama T."/>
            <person name="Hasebe M."/>
            <person name="Maruyama T."/>
            <person name="Minagawa J."/>
            <person name="Obokata J."/>
            <person name="Shigenobu S."/>
        </authorList>
    </citation>
    <scope>NUCLEOTIDE SEQUENCE [LARGE SCALE GENOMIC DNA]</scope>
</reference>
<gene>
    <name evidence="1" type="ORF">PoB_000404200</name>
</gene>
<sequence length="200" mass="21796">MSSLGRFGPGGAKRRYVRRVISDFQALACGYPSRSQGEFFGHCATAASKAMKNGSINSSRGSYQQEIEALTLVAPEAGVNLYHSQISNSEFFLSRQKSEISKVVDGVVDTKRYVKSKGRRLYVCVINKTSATGSYQAVSLLSGRPRVTSPAVGADGRGERLELGETESEVVLKAKSITSRQSVRLLPMQNSKVKFLAFLF</sequence>
<evidence type="ECO:0000313" key="1">
    <source>
        <dbReference type="EMBL" id="GFN77536.1"/>
    </source>
</evidence>
<dbReference type="Proteomes" id="UP000735302">
    <property type="component" value="Unassembled WGS sequence"/>
</dbReference>
<dbReference type="EMBL" id="BLXT01000492">
    <property type="protein sequence ID" value="GFN77536.1"/>
    <property type="molecule type" value="Genomic_DNA"/>
</dbReference>
<protein>
    <submittedName>
        <fullName evidence="1">Uncharacterized protein</fullName>
    </submittedName>
</protein>
<evidence type="ECO:0000313" key="2">
    <source>
        <dbReference type="Proteomes" id="UP000735302"/>
    </source>
</evidence>
<comment type="caution">
    <text evidence="1">The sequence shown here is derived from an EMBL/GenBank/DDBJ whole genome shotgun (WGS) entry which is preliminary data.</text>
</comment>
<organism evidence="1 2">
    <name type="scientific">Plakobranchus ocellatus</name>
    <dbReference type="NCBI Taxonomy" id="259542"/>
    <lineage>
        <taxon>Eukaryota</taxon>
        <taxon>Metazoa</taxon>
        <taxon>Spiralia</taxon>
        <taxon>Lophotrochozoa</taxon>
        <taxon>Mollusca</taxon>
        <taxon>Gastropoda</taxon>
        <taxon>Heterobranchia</taxon>
        <taxon>Euthyneura</taxon>
        <taxon>Panpulmonata</taxon>
        <taxon>Sacoglossa</taxon>
        <taxon>Placobranchoidea</taxon>
        <taxon>Plakobranchidae</taxon>
        <taxon>Plakobranchus</taxon>
    </lineage>
</organism>
<name>A0AAV3Y492_9GAST</name>
<keyword evidence="2" id="KW-1185">Reference proteome</keyword>
<accession>A0AAV3Y492</accession>
<proteinExistence type="predicted"/>
<dbReference type="AlphaFoldDB" id="A0AAV3Y492"/>